<evidence type="ECO:0000256" key="8">
    <source>
        <dbReference type="ARBA" id="ARBA00023098"/>
    </source>
</evidence>
<dbReference type="PANTHER" id="PTHR11712">
    <property type="entry name" value="POLYKETIDE SYNTHASE-RELATED"/>
    <property type="match status" value="1"/>
</dbReference>
<evidence type="ECO:0000313" key="14">
    <source>
        <dbReference type="EMBL" id="MFC4026448.1"/>
    </source>
</evidence>
<dbReference type="PROSITE" id="PS52004">
    <property type="entry name" value="KS3_2"/>
    <property type="match status" value="1"/>
</dbReference>
<organism evidence="14 15">
    <name type="scientific">Zunongwangia endophytica</name>
    <dbReference type="NCBI Taxonomy" id="1808945"/>
    <lineage>
        <taxon>Bacteria</taxon>
        <taxon>Pseudomonadati</taxon>
        <taxon>Bacteroidota</taxon>
        <taxon>Flavobacteriia</taxon>
        <taxon>Flavobacteriales</taxon>
        <taxon>Flavobacteriaceae</taxon>
        <taxon>Zunongwangia</taxon>
    </lineage>
</organism>
<evidence type="ECO:0000256" key="12">
    <source>
        <dbReference type="RuleBase" id="RU003694"/>
    </source>
</evidence>
<evidence type="ECO:0000256" key="9">
    <source>
        <dbReference type="ARBA" id="ARBA00023160"/>
    </source>
</evidence>
<dbReference type="Pfam" id="PF02801">
    <property type="entry name" value="Ketoacyl-synt_C"/>
    <property type="match status" value="1"/>
</dbReference>
<keyword evidence="9 11" id="KW-0275">Fatty acid biosynthesis</keyword>
<dbReference type="InterPro" id="IPR014030">
    <property type="entry name" value="Ketoacyl_synth_N"/>
</dbReference>
<dbReference type="EMBL" id="JBHSAS010000006">
    <property type="protein sequence ID" value="MFC4026448.1"/>
    <property type="molecule type" value="Genomic_DNA"/>
</dbReference>
<keyword evidence="10 11" id="KW-0012">Acyltransferase</keyword>
<comment type="catalytic activity">
    <reaction evidence="11">
        <text>a fatty acyl-[ACP] + malonyl-[ACP] + H(+) = a 3-oxoacyl-[ACP] + holo-[ACP] + CO2</text>
        <dbReference type="Rhea" id="RHEA:22836"/>
        <dbReference type="Rhea" id="RHEA-COMP:9623"/>
        <dbReference type="Rhea" id="RHEA-COMP:9685"/>
        <dbReference type="Rhea" id="RHEA-COMP:9916"/>
        <dbReference type="Rhea" id="RHEA-COMP:14125"/>
        <dbReference type="ChEBI" id="CHEBI:15378"/>
        <dbReference type="ChEBI" id="CHEBI:16526"/>
        <dbReference type="ChEBI" id="CHEBI:64479"/>
        <dbReference type="ChEBI" id="CHEBI:78449"/>
        <dbReference type="ChEBI" id="CHEBI:78776"/>
        <dbReference type="ChEBI" id="CHEBI:138651"/>
    </reaction>
</comment>
<gene>
    <name evidence="14" type="primary">fabF</name>
    <name evidence="14" type="ORF">ACFOS1_03460</name>
</gene>
<dbReference type="RefSeq" id="WP_290236194.1">
    <property type="nucleotide sequence ID" value="NZ_JAUFPZ010000002.1"/>
</dbReference>
<evidence type="ECO:0000256" key="11">
    <source>
        <dbReference type="PIRNR" id="PIRNR000447"/>
    </source>
</evidence>
<keyword evidence="5 11" id="KW-0444">Lipid biosynthesis</keyword>
<keyword evidence="7" id="KW-0276">Fatty acid metabolism</keyword>
<evidence type="ECO:0000256" key="7">
    <source>
        <dbReference type="ARBA" id="ARBA00022832"/>
    </source>
</evidence>
<evidence type="ECO:0000256" key="1">
    <source>
        <dbReference type="ARBA" id="ARBA00005194"/>
    </source>
</evidence>
<protein>
    <recommendedName>
        <fullName evidence="4 11">3-oxoacyl-[acyl-carrier-protein] synthase 2</fullName>
        <ecNumber evidence="3 11">2.3.1.179</ecNumber>
    </recommendedName>
</protein>
<evidence type="ECO:0000256" key="6">
    <source>
        <dbReference type="ARBA" id="ARBA00022679"/>
    </source>
</evidence>
<comment type="function">
    <text evidence="11">Involved in the type II fatty acid elongation cycle. Catalyzes the elongation of a wide range of acyl-ACP by the addition of two carbons from malonyl-ACP to an acyl acceptor. Can efficiently catalyze the conversion of palmitoleoyl-ACP (cis-hexadec-9-enoyl-ACP) to cis-vaccenoyl-ACP (cis-octadec-11-enoyl-ACP), an essential step in the thermal regulation of fatty acid composition.</text>
</comment>
<sequence length="417" mass="44185">MELKRVVITGLGALTPIGNNISEYWDGLVSGKSGSGAITHFDPEKFKTKFACELKNFNPLDHFDRKEARKLDKFTQYAMVASDEAIADSGIDLNTVDKYRVGVIWGAGIGGLETFQNEVLNFAAGDGTPRFNPFFIPKMIADIAPGNISIKHGFMGANYTTVSACASSANAMIDALNNIRLGYSDVIVSGGSEAAVTIAGMGGFNAMHALSTRNESPATASRPFDATRDGFVLGEGAGALILEEYEHAKARGAKIYAEVIGGGLSSDAYHMTAPHPEGNGVVRVMENCLNNAGIKPEDIDAINTHGTSTPLGDVAELKAITKVFGDHAKNININSTKSMTGHLLGAAGAIEGIASILAMQNGIVPPTINHENVDENIDPSLNLTLNKPQKRDLNIVMSNTFGFGGHNACVAFRKLNE</sequence>
<dbReference type="Proteomes" id="UP001595793">
    <property type="component" value="Unassembled WGS sequence"/>
</dbReference>
<reference evidence="15" key="1">
    <citation type="journal article" date="2019" name="Int. J. Syst. Evol. Microbiol.">
        <title>The Global Catalogue of Microorganisms (GCM) 10K type strain sequencing project: providing services to taxonomists for standard genome sequencing and annotation.</title>
        <authorList>
            <consortium name="The Broad Institute Genomics Platform"/>
            <consortium name="The Broad Institute Genome Sequencing Center for Infectious Disease"/>
            <person name="Wu L."/>
            <person name="Ma J."/>
        </authorList>
    </citation>
    <scope>NUCLEOTIDE SEQUENCE [LARGE SCALE GENOMIC DNA]</scope>
    <source>
        <strain evidence="15">CECT 9128</strain>
    </source>
</reference>
<dbReference type="PANTHER" id="PTHR11712:SF336">
    <property type="entry name" value="3-OXOACYL-[ACYL-CARRIER-PROTEIN] SYNTHASE, MITOCHONDRIAL"/>
    <property type="match status" value="1"/>
</dbReference>
<dbReference type="InterPro" id="IPR017568">
    <property type="entry name" value="3-oxoacyl-ACP_synth-2"/>
</dbReference>
<evidence type="ECO:0000256" key="5">
    <source>
        <dbReference type="ARBA" id="ARBA00022516"/>
    </source>
</evidence>
<feature type="domain" description="Ketosynthase family 3 (KS3)" evidence="13">
    <location>
        <begin position="3"/>
        <end position="414"/>
    </location>
</feature>
<accession>A0ABV8H2S3</accession>
<dbReference type="PIRSF" id="PIRSF000447">
    <property type="entry name" value="KAS_II"/>
    <property type="match status" value="1"/>
</dbReference>
<dbReference type="Gene3D" id="3.40.47.10">
    <property type="match status" value="1"/>
</dbReference>
<dbReference type="SUPFAM" id="SSF53901">
    <property type="entry name" value="Thiolase-like"/>
    <property type="match status" value="2"/>
</dbReference>
<comment type="pathway">
    <text evidence="1 11">Lipid metabolism; fatty acid biosynthesis.</text>
</comment>
<dbReference type="InterPro" id="IPR016039">
    <property type="entry name" value="Thiolase-like"/>
</dbReference>
<dbReference type="NCBIfam" id="NF005589">
    <property type="entry name" value="PRK07314.1"/>
    <property type="match status" value="1"/>
</dbReference>
<evidence type="ECO:0000256" key="2">
    <source>
        <dbReference type="ARBA" id="ARBA00008467"/>
    </source>
</evidence>
<name>A0ABV8H2S3_9FLAO</name>
<keyword evidence="6 11" id="KW-0808">Transferase</keyword>
<comment type="similarity">
    <text evidence="2 11 12">Belongs to the thiolase-like superfamily. Beta-ketoacyl-ACP synthases family.</text>
</comment>
<evidence type="ECO:0000256" key="3">
    <source>
        <dbReference type="ARBA" id="ARBA00012356"/>
    </source>
</evidence>
<dbReference type="CDD" id="cd00834">
    <property type="entry name" value="KAS_I_II"/>
    <property type="match status" value="1"/>
</dbReference>
<dbReference type="InterPro" id="IPR000794">
    <property type="entry name" value="Beta-ketoacyl_synthase"/>
</dbReference>
<dbReference type="Pfam" id="PF00109">
    <property type="entry name" value="ketoacyl-synt"/>
    <property type="match status" value="1"/>
</dbReference>
<evidence type="ECO:0000313" key="15">
    <source>
        <dbReference type="Proteomes" id="UP001595793"/>
    </source>
</evidence>
<proteinExistence type="inferred from homology"/>
<evidence type="ECO:0000256" key="10">
    <source>
        <dbReference type="ARBA" id="ARBA00023315"/>
    </source>
</evidence>
<dbReference type="InterPro" id="IPR020841">
    <property type="entry name" value="PKS_Beta-ketoAc_synthase_dom"/>
</dbReference>
<keyword evidence="8" id="KW-0443">Lipid metabolism</keyword>
<comment type="catalytic activity">
    <reaction evidence="11">
        <text>(9Z)-hexadecenoyl-[ACP] + malonyl-[ACP] + H(+) = 3-oxo-(11Z)-octadecenoyl-[ACP] + holo-[ACP] + CO2</text>
        <dbReference type="Rhea" id="RHEA:55040"/>
        <dbReference type="Rhea" id="RHEA-COMP:9623"/>
        <dbReference type="Rhea" id="RHEA-COMP:9685"/>
        <dbReference type="Rhea" id="RHEA-COMP:10800"/>
        <dbReference type="Rhea" id="RHEA-COMP:14074"/>
        <dbReference type="ChEBI" id="CHEBI:15378"/>
        <dbReference type="ChEBI" id="CHEBI:16526"/>
        <dbReference type="ChEBI" id="CHEBI:64479"/>
        <dbReference type="ChEBI" id="CHEBI:78449"/>
        <dbReference type="ChEBI" id="CHEBI:83989"/>
        <dbReference type="ChEBI" id="CHEBI:138538"/>
        <dbReference type="EC" id="2.3.1.179"/>
    </reaction>
</comment>
<dbReference type="InterPro" id="IPR014031">
    <property type="entry name" value="Ketoacyl_synth_C"/>
</dbReference>
<evidence type="ECO:0000259" key="13">
    <source>
        <dbReference type="PROSITE" id="PS52004"/>
    </source>
</evidence>
<keyword evidence="15" id="KW-1185">Reference proteome</keyword>
<dbReference type="NCBIfam" id="TIGR03150">
    <property type="entry name" value="fabF"/>
    <property type="match status" value="1"/>
</dbReference>
<dbReference type="GO" id="GO:0004315">
    <property type="term" value="F:3-oxoacyl-[acyl-carrier-protein] synthase activity"/>
    <property type="evidence" value="ECO:0007669"/>
    <property type="project" value="UniProtKB-EC"/>
</dbReference>
<dbReference type="EC" id="2.3.1.179" evidence="3 11"/>
<evidence type="ECO:0000256" key="4">
    <source>
        <dbReference type="ARBA" id="ARBA00014657"/>
    </source>
</evidence>
<comment type="caution">
    <text evidence="14">The sequence shown here is derived from an EMBL/GenBank/DDBJ whole genome shotgun (WGS) entry which is preliminary data.</text>
</comment>
<dbReference type="SMART" id="SM00825">
    <property type="entry name" value="PKS_KS"/>
    <property type="match status" value="1"/>
</dbReference>